<protein>
    <submittedName>
        <fullName evidence="1">Uncharacterized protein</fullName>
    </submittedName>
</protein>
<evidence type="ECO:0000313" key="1">
    <source>
        <dbReference type="EMBL" id="KOF63082.1"/>
    </source>
</evidence>
<organism evidence="1">
    <name type="scientific">Octopus bimaculoides</name>
    <name type="common">California two-spotted octopus</name>
    <dbReference type="NCBI Taxonomy" id="37653"/>
    <lineage>
        <taxon>Eukaryota</taxon>
        <taxon>Metazoa</taxon>
        <taxon>Spiralia</taxon>
        <taxon>Lophotrochozoa</taxon>
        <taxon>Mollusca</taxon>
        <taxon>Cephalopoda</taxon>
        <taxon>Coleoidea</taxon>
        <taxon>Octopodiformes</taxon>
        <taxon>Octopoda</taxon>
        <taxon>Incirrata</taxon>
        <taxon>Octopodidae</taxon>
        <taxon>Octopus</taxon>
    </lineage>
</organism>
<sequence>MDGCDGVETFDGVSYFTRSQRHIVPSSQTERRMLPSRLNAVCRIAVEHLLFIRTVHLRKNGKKKHFVGE</sequence>
<dbReference type="AlphaFoldDB" id="A0A0L8FHG4"/>
<gene>
    <name evidence="1" type="ORF">OCBIM_22020342mg</name>
</gene>
<name>A0A0L8FHG4_OCTBM</name>
<proteinExistence type="predicted"/>
<accession>A0A0L8FHG4</accession>
<dbReference type="EMBL" id="KQ431630">
    <property type="protein sequence ID" value="KOF63082.1"/>
    <property type="molecule type" value="Genomic_DNA"/>
</dbReference>
<reference evidence="1" key="1">
    <citation type="submission" date="2015-07" db="EMBL/GenBank/DDBJ databases">
        <title>MeaNS - Measles Nucleotide Surveillance Program.</title>
        <authorList>
            <person name="Tran T."/>
            <person name="Druce J."/>
        </authorList>
    </citation>
    <scope>NUCLEOTIDE SEQUENCE</scope>
    <source>
        <strain evidence="1">UCB-OBI-ISO-001</strain>
        <tissue evidence="1">Gonad</tissue>
    </source>
</reference>